<keyword evidence="1" id="KW-0812">Transmembrane</keyword>
<dbReference type="EMBL" id="QQWE01000003">
    <property type="protein sequence ID" value="REJ57821.1"/>
    <property type="molecule type" value="Genomic_DNA"/>
</dbReference>
<dbReference type="Proteomes" id="UP000256301">
    <property type="component" value="Unassembled WGS sequence"/>
</dbReference>
<feature type="transmembrane region" description="Helical" evidence="1">
    <location>
        <begin position="134"/>
        <end position="159"/>
    </location>
</feature>
<feature type="transmembrane region" description="Helical" evidence="1">
    <location>
        <begin position="455"/>
        <end position="479"/>
    </location>
</feature>
<organism evidence="3 4">
    <name type="scientific">Microcystis aeruginosa DA14</name>
    <dbReference type="NCBI Taxonomy" id="1987506"/>
    <lineage>
        <taxon>Bacteria</taxon>
        <taxon>Bacillati</taxon>
        <taxon>Cyanobacteriota</taxon>
        <taxon>Cyanophyceae</taxon>
        <taxon>Oscillatoriophycideae</taxon>
        <taxon>Chroococcales</taxon>
        <taxon>Microcystaceae</taxon>
        <taxon>Microcystis</taxon>
    </lineage>
</organism>
<proteinExistence type="predicted"/>
<name>A0A3E0MDI6_MICAE</name>
<comment type="caution">
    <text evidence="3">The sequence shown here is derived from an EMBL/GenBank/DDBJ whole genome shotgun (WGS) entry which is preliminary data.</text>
</comment>
<gene>
    <name evidence="3" type="ORF">DWQ56_11240</name>
</gene>
<reference evidence="3 4" key="1">
    <citation type="submission" date="2017-08" db="EMBL/GenBank/DDBJ databases">
        <title>Functional genomic and metabolic studies of the symbiotic interactions of six Microcystis-dominated communities.</title>
        <authorList>
            <person name="Li Q."/>
            <person name="Lin F."/>
        </authorList>
    </citation>
    <scope>NUCLEOTIDE SEQUENCE [LARGE SCALE GENOMIC DNA]</scope>
    <source>
        <strain evidence="3">DA14</strain>
    </source>
</reference>
<sequence length="485" mass="49078">MEAMLAGVAASFAPVNLFYAALGALIGTIVGVLPGLGPVATIALLLPVSFQMSPAGAMILLAGVYYGAQYGSSTTAILINVPGEASGAITALEGHRLSRAGKAPEALAVAALASLVAGLLSALVLAIATPPLAALALGIGPADTAALLMGGAVLAVLVGGASAAKGLLMLGVGGLLGLIGTAGGDGQPRFTMGLADLRDGIDFTPLVVGLFGFSEILALMARGRDVQPVHPTRWWPGWSAIRGWFAPSIRGAGIGSLVGLLPGATTLFAAFCAYALELRLKNVGREIPTLHGVAAPEAANNAAAQSSFVMLFGLGLPANAATAVLIGAMMIHGLPPGPALFTTHPSLFWTFIGSLIVANIVLVALNLPLIGLWARLVTIPPAVLAPAILVVSGLGVLASTGKPFDVLSLGVFGLFGYAARRAGFPLLPLLMGYVIAAPFEDHLRRAITHARGDWLALAAQPGVIGLVVAIGTAMIFIGWRLKRGR</sequence>
<feature type="transmembrane region" description="Helical" evidence="1">
    <location>
        <begin position="308"/>
        <end position="334"/>
    </location>
</feature>
<keyword evidence="1" id="KW-1133">Transmembrane helix</keyword>
<dbReference type="AlphaFoldDB" id="A0A3E0MDI6"/>
<dbReference type="Pfam" id="PF01970">
    <property type="entry name" value="TctA"/>
    <property type="match status" value="1"/>
</dbReference>
<feature type="transmembrane region" description="Helical" evidence="1">
    <location>
        <begin position="166"/>
        <end position="183"/>
    </location>
</feature>
<feature type="transmembrane region" description="Helical" evidence="1">
    <location>
        <begin position="12"/>
        <end position="33"/>
    </location>
</feature>
<dbReference type="PANTHER" id="PTHR35342">
    <property type="entry name" value="TRICARBOXYLIC TRANSPORT PROTEIN"/>
    <property type="match status" value="1"/>
</dbReference>
<evidence type="ECO:0000313" key="3">
    <source>
        <dbReference type="EMBL" id="REJ57821.1"/>
    </source>
</evidence>
<evidence type="ECO:0000313" key="4">
    <source>
        <dbReference type="Proteomes" id="UP000256301"/>
    </source>
</evidence>
<evidence type="ECO:0000256" key="1">
    <source>
        <dbReference type="SAM" id="Phobius"/>
    </source>
</evidence>
<feature type="transmembrane region" description="Helical" evidence="1">
    <location>
        <begin position="39"/>
        <end position="66"/>
    </location>
</feature>
<keyword evidence="1" id="KW-0472">Membrane</keyword>
<evidence type="ECO:0000259" key="2">
    <source>
        <dbReference type="Pfam" id="PF01970"/>
    </source>
</evidence>
<feature type="transmembrane region" description="Helical" evidence="1">
    <location>
        <begin position="252"/>
        <end position="276"/>
    </location>
</feature>
<feature type="transmembrane region" description="Helical" evidence="1">
    <location>
        <begin position="373"/>
        <end position="397"/>
    </location>
</feature>
<feature type="transmembrane region" description="Helical" evidence="1">
    <location>
        <begin position="346"/>
        <end position="367"/>
    </location>
</feature>
<feature type="transmembrane region" description="Helical" evidence="1">
    <location>
        <begin position="106"/>
        <end position="128"/>
    </location>
</feature>
<dbReference type="PANTHER" id="PTHR35342:SF5">
    <property type="entry name" value="TRICARBOXYLIC TRANSPORT PROTEIN"/>
    <property type="match status" value="1"/>
</dbReference>
<feature type="domain" description="DUF112" evidence="2">
    <location>
        <begin position="17"/>
        <end position="430"/>
    </location>
</feature>
<accession>A0A3E0MDI6</accession>
<protein>
    <submittedName>
        <fullName evidence="3">Tripartite tricarboxylate transporter permease</fullName>
    </submittedName>
</protein>
<dbReference type="InterPro" id="IPR002823">
    <property type="entry name" value="DUF112_TM"/>
</dbReference>